<dbReference type="NCBIfam" id="NF033547">
    <property type="entry name" value="transpos_IS1595"/>
    <property type="match status" value="1"/>
</dbReference>
<organism evidence="2 3">
    <name type="scientific">Sphingopyxis flava</name>
    <dbReference type="NCBI Taxonomy" id="1507287"/>
    <lineage>
        <taxon>Bacteria</taxon>
        <taxon>Pseudomonadati</taxon>
        <taxon>Pseudomonadota</taxon>
        <taxon>Alphaproteobacteria</taxon>
        <taxon>Sphingomonadales</taxon>
        <taxon>Sphingomonadaceae</taxon>
        <taxon>Sphingopyxis</taxon>
    </lineage>
</organism>
<name>A0A1T5F0Y6_9SPHN</name>
<dbReference type="EMBL" id="FUYP01000027">
    <property type="protein sequence ID" value="SKB89748.1"/>
    <property type="molecule type" value="Genomic_DNA"/>
</dbReference>
<proteinExistence type="predicted"/>
<dbReference type="InterPro" id="IPR024442">
    <property type="entry name" value="Transposase_Zn_ribbon"/>
</dbReference>
<dbReference type="SMART" id="SM01126">
    <property type="entry name" value="DDE_Tnp_IS1595"/>
    <property type="match status" value="1"/>
</dbReference>
<dbReference type="PANTHER" id="PTHR47163">
    <property type="entry name" value="DDE_TNP_IS1595 DOMAIN-CONTAINING PROTEIN"/>
    <property type="match status" value="1"/>
</dbReference>
<gene>
    <name evidence="2" type="ORF">SAMN06295937_102717</name>
</gene>
<feature type="domain" description="ISXO2-like transposase" evidence="1">
    <location>
        <begin position="127"/>
        <end position="272"/>
    </location>
</feature>
<dbReference type="PANTHER" id="PTHR47163:SF2">
    <property type="entry name" value="SI:DKEY-17M8.2"/>
    <property type="match status" value="1"/>
</dbReference>
<sequence>MTNITAPHFHDETKAREHLEAIRWPEGPTCPHCGSFNATRLEGKKHRAGLVQCNDCREQFTVTVGTVFERSKVPLHKWLLCNHLLCASKKGMSAKQIERMLGVTYKTAWFMCHRIREAMKVDETDGPLGGPDAVVEADETYVGGKAKNRATRRPAPKKAVVALVERDGHVRSFHVANVNAKHLRGLIVTNVDRRSHLMTDESVVYTSVGREFNGHSVVNHSAKEYVTTGGFKHSNTAENFFSIFKRGVIGTYHHMSEAHLARYTGEFDFRYNTRTMTDAERSAVALSRIGGKRLTYRRTDAIAA</sequence>
<dbReference type="OrthoDB" id="271821at2"/>
<protein>
    <submittedName>
        <fullName evidence="2">Transposase zinc-ribbon domain-containing protein</fullName>
    </submittedName>
</protein>
<dbReference type="Pfam" id="PF12760">
    <property type="entry name" value="Zn_ribbon_IS1595"/>
    <property type="match status" value="1"/>
</dbReference>
<keyword evidence="3" id="KW-1185">Reference proteome</keyword>
<dbReference type="Proteomes" id="UP000190044">
    <property type="component" value="Unassembled WGS sequence"/>
</dbReference>
<dbReference type="RefSeq" id="WP_079639734.1">
    <property type="nucleotide sequence ID" value="NZ_FUYP01000027.1"/>
</dbReference>
<evidence type="ECO:0000259" key="1">
    <source>
        <dbReference type="SMART" id="SM01126"/>
    </source>
</evidence>
<accession>A0A1T5F0Y6</accession>
<dbReference type="AlphaFoldDB" id="A0A1T5F0Y6"/>
<evidence type="ECO:0000313" key="3">
    <source>
        <dbReference type="Proteomes" id="UP000190044"/>
    </source>
</evidence>
<dbReference type="InterPro" id="IPR024445">
    <property type="entry name" value="Tnp_ISXO2-like"/>
</dbReference>
<dbReference type="InterPro" id="IPR053164">
    <property type="entry name" value="IS1016-like_transposase"/>
</dbReference>
<dbReference type="Pfam" id="PF12762">
    <property type="entry name" value="DDE_Tnp_IS1595"/>
    <property type="match status" value="1"/>
</dbReference>
<evidence type="ECO:0000313" key="2">
    <source>
        <dbReference type="EMBL" id="SKB89748.1"/>
    </source>
</evidence>
<reference evidence="3" key="1">
    <citation type="submission" date="2017-02" db="EMBL/GenBank/DDBJ databases">
        <authorList>
            <person name="Varghese N."/>
            <person name="Submissions S."/>
        </authorList>
    </citation>
    <scope>NUCLEOTIDE SEQUENCE [LARGE SCALE GENOMIC DNA]</scope>
    <source>
        <strain evidence="3">R11H</strain>
    </source>
</reference>